<sequence length="367" mass="39746">MVSNKYGLKRVINASGRMSILGVSTIHDSVVDAMKTGAQQYIEMEQLVHKSGEVVANYLGAEDATIVNSASSGIVLSIAGLIAKDNRYAVEKLYQSVHTLPNEVIMAKGHNVDYGAPVETMVNLAGGKVKEVGYANGCKIEQIEAAITSETVAILYIVSNHCVKKGMPTLAEVKEVATKHSIPLIVDAAAEEDLHHYIENSDLAIFSGSKALEGPTSGIVAGKKEYISYIRAHGKGIGRAMKVGKESIFGLLQALENYKEKTDTSAEQLKQLEKLNVLNELTGVKVTVQQDESGRAIYRGRIHIDGSVTKMNALEVVHMLKNGEVAIYTRDYLANIGSFDIDTRPLQQGDMEMIVERVQAILGGETK</sequence>
<comment type="caution">
    <text evidence="5">The sequence shown here is derived from an EMBL/GenBank/DDBJ whole genome shotgun (WGS) entry which is preliminary data.</text>
</comment>
<dbReference type="Pfam" id="PF03841">
    <property type="entry name" value="SelA"/>
    <property type="match status" value="1"/>
</dbReference>
<dbReference type="EMBL" id="BMFK01000004">
    <property type="protein sequence ID" value="GGE81004.1"/>
    <property type="molecule type" value="Genomic_DNA"/>
</dbReference>
<name>A0A917AWI5_9BACI</name>
<dbReference type="InterPro" id="IPR015424">
    <property type="entry name" value="PyrdxlP-dep_Trfase"/>
</dbReference>
<reference evidence="5" key="2">
    <citation type="submission" date="2020-09" db="EMBL/GenBank/DDBJ databases">
        <authorList>
            <person name="Sun Q."/>
            <person name="Zhou Y."/>
        </authorList>
    </citation>
    <scope>NUCLEOTIDE SEQUENCE</scope>
    <source>
        <strain evidence="5">CGMCC 1.12698</strain>
    </source>
</reference>
<feature type="modified residue" description="N6-(pyridoxal phosphate)lysine" evidence="4">
    <location>
        <position position="210"/>
    </location>
</feature>
<proteinExistence type="inferred from homology"/>
<evidence type="ECO:0000256" key="4">
    <source>
        <dbReference type="PIRSR" id="PIRSR618319-50"/>
    </source>
</evidence>
<dbReference type="InterPro" id="IPR006337">
    <property type="entry name" value="DgaE-like"/>
</dbReference>
<dbReference type="NCBIfam" id="TIGR01437">
    <property type="entry name" value="selA_rel"/>
    <property type="match status" value="1"/>
</dbReference>
<keyword evidence="6" id="KW-1185">Reference proteome</keyword>
<dbReference type="PANTHER" id="PTHR32328:SF0">
    <property type="entry name" value="L-SERYL-TRNA(SEC) SELENIUM TRANSFERASE"/>
    <property type="match status" value="1"/>
</dbReference>
<evidence type="ECO:0000313" key="6">
    <source>
        <dbReference type="Proteomes" id="UP000605259"/>
    </source>
</evidence>
<dbReference type="PANTHER" id="PTHR32328">
    <property type="entry name" value="L-SERYL-TRNA(SEC) SELENIUM TRANSFERASE"/>
    <property type="match status" value="1"/>
</dbReference>
<gene>
    <name evidence="5" type="ORF">GCM10007140_33180</name>
</gene>
<dbReference type="SUPFAM" id="SSF53383">
    <property type="entry name" value="PLP-dependent transferases"/>
    <property type="match status" value="1"/>
</dbReference>
<dbReference type="FunFam" id="3.40.640.10:FF:000056">
    <property type="entry name" value="SelA-like pyridoxal phosphate-dependent enzyme"/>
    <property type="match status" value="1"/>
</dbReference>
<dbReference type="Proteomes" id="UP000605259">
    <property type="component" value="Unassembled WGS sequence"/>
</dbReference>
<dbReference type="InterPro" id="IPR018319">
    <property type="entry name" value="SelA-like"/>
</dbReference>
<organism evidence="5 6">
    <name type="scientific">Priestia taiwanensis</name>
    <dbReference type="NCBI Taxonomy" id="1347902"/>
    <lineage>
        <taxon>Bacteria</taxon>
        <taxon>Bacillati</taxon>
        <taxon>Bacillota</taxon>
        <taxon>Bacilli</taxon>
        <taxon>Bacillales</taxon>
        <taxon>Bacillaceae</taxon>
        <taxon>Priestia</taxon>
    </lineage>
</organism>
<dbReference type="GO" id="GO:0004125">
    <property type="term" value="F:L-seryl-tRNA(Sec) selenium transferase activity"/>
    <property type="evidence" value="ECO:0007669"/>
    <property type="project" value="TreeGrafter"/>
</dbReference>
<reference evidence="5" key="1">
    <citation type="journal article" date="2014" name="Int. J. Syst. Evol. Microbiol.">
        <title>Complete genome sequence of Corynebacterium casei LMG S-19264T (=DSM 44701T), isolated from a smear-ripened cheese.</title>
        <authorList>
            <consortium name="US DOE Joint Genome Institute (JGI-PGF)"/>
            <person name="Walter F."/>
            <person name="Albersmeier A."/>
            <person name="Kalinowski J."/>
            <person name="Ruckert C."/>
        </authorList>
    </citation>
    <scope>NUCLEOTIDE SEQUENCE</scope>
    <source>
        <strain evidence="5">CGMCC 1.12698</strain>
    </source>
</reference>
<dbReference type="AlphaFoldDB" id="A0A917AWI5"/>
<comment type="similarity">
    <text evidence="3">Belongs to the SelA family.</text>
</comment>
<keyword evidence="5" id="KW-0808">Transferase</keyword>
<evidence type="ECO:0000313" key="5">
    <source>
        <dbReference type="EMBL" id="GGE81004.1"/>
    </source>
</evidence>
<evidence type="ECO:0000256" key="3">
    <source>
        <dbReference type="ARBA" id="ARBA00044507"/>
    </source>
</evidence>
<dbReference type="InterPro" id="IPR015421">
    <property type="entry name" value="PyrdxlP-dep_Trfase_major"/>
</dbReference>
<accession>A0A917AWI5</accession>
<protein>
    <submittedName>
        <fullName evidence="5">L-seryl-tRNA selenium transferase</fullName>
    </submittedName>
</protein>
<dbReference type="Gene3D" id="3.40.640.10">
    <property type="entry name" value="Type I PLP-dependent aspartate aminotransferase-like (Major domain)"/>
    <property type="match status" value="1"/>
</dbReference>
<keyword evidence="2 4" id="KW-0663">Pyridoxal phosphate</keyword>
<comment type="cofactor">
    <cofactor evidence="1 4">
        <name>pyridoxal 5'-phosphate</name>
        <dbReference type="ChEBI" id="CHEBI:597326"/>
    </cofactor>
</comment>
<evidence type="ECO:0000256" key="2">
    <source>
        <dbReference type="ARBA" id="ARBA00022898"/>
    </source>
</evidence>
<evidence type="ECO:0000256" key="1">
    <source>
        <dbReference type="ARBA" id="ARBA00001933"/>
    </source>
</evidence>